<dbReference type="GO" id="GO:0015562">
    <property type="term" value="F:efflux transmembrane transporter activity"/>
    <property type="evidence" value="ECO:0007669"/>
    <property type="project" value="InterPro"/>
</dbReference>
<evidence type="ECO:0000256" key="2">
    <source>
        <dbReference type="ARBA" id="ARBA00007613"/>
    </source>
</evidence>
<comment type="subcellular location">
    <subcellularLocation>
        <location evidence="1">Cell outer membrane</location>
    </subcellularLocation>
</comment>
<keyword evidence="5" id="KW-0812">Transmembrane</keyword>
<dbReference type="PANTHER" id="PTHR30026:SF20">
    <property type="entry name" value="OUTER MEMBRANE PROTEIN TOLC"/>
    <property type="match status" value="1"/>
</dbReference>
<proteinExistence type="inferred from homology"/>
<organism evidence="9 10">
    <name type="scientific">Phocoenobacter uteri</name>
    <dbReference type="NCBI Taxonomy" id="146806"/>
    <lineage>
        <taxon>Bacteria</taxon>
        <taxon>Pseudomonadati</taxon>
        <taxon>Pseudomonadota</taxon>
        <taxon>Gammaproteobacteria</taxon>
        <taxon>Pasteurellales</taxon>
        <taxon>Pasteurellaceae</taxon>
        <taxon>Phocoenobacter</taxon>
    </lineage>
</organism>
<accession>A0A379CAQ9</accession>
<evidence type="ECO:0000256" key="4">
    <source>
        <dbReference type="ARBA" id="ARBA00022452"/>
    </source>
</evidence>
<dbReference type="GO" id="GO:1990281">
    <property type="term" value="C:efflux pump complex"/>
    <property type="evidence" value="ECO:0007669"/>
    <property type="project" value="TreeGrafter"/>
</dbReference>
<keyword evidence="8" id="KW-0732">Signal</keyword>
<evidence type="ECO:0000256" key="5">
    <source>
        <dbReference type="ARBA" id="ARBA00022692"/>
    </source>
</evidence>
<evidence type="ECO:0000256" key="6">
    <source>
        <dbReference type="ARBA" id="ARBA00023136"/>
    </source>
</evidence>
<comment type="similarity">
    <text evidence="2">Belongs to the outer membrane factor (OMF) (TC 1.B.17) family.</text>
</comment>
<name>A0A379CAQ9_9PAST</name>
<dbReference type="GO" id="GO:0015288">
    <property type="term" value="F:porin activity"/>
    <property type="evidence" value="ECO:0007669"/>
    <property type="project" value="TreeGrafter"/>
</dbReference>
<feature type="chain" id="PRO_5016921220" evidence="8">
    <location>
        <begin position="31"/>
        <end position="418"/>
    </location>
</feature>
<protein>
    <submittedName>
        <fullName evidence="9">Outer membrane efflux protein BepC</fullName>
    </submittedName>
</protein>
<keyword evidence="10" id="KW-1185">Reference proteome</keyword>
<evidence type="ECO:0000313" key="10">
    <source>
        <dbReference type="Proteomes" id="UP000255417"/>
    </source>
</evidence>
<evidence type="ECO:0000313" key="9">
    <source>
        <dbReference type="EMBL" id="SUB58767.1"/>
    </source>
</evidence>
<keyword evidence="7" id="KW-0998">Cell outer membrane</keyword>
<feature type="signal peptide" evidence="8">
    <location>
        <begin position="1"/>
        <end position="30"/>
    </location>
</feature>
<evidence type="ECO:0000256" key="1">
    <source>
        <dbReference type="ARBA" id="ARBA00004442"/>
    </source>
</evidence>
<dbReference type="EMBL" id="UGTA01000001">
    <property type="protein sequence ID" value="SUB58767.1"/>
    <property type="molecule type" value="Genomic_DNA"/>
</dbReference>
<dbReference type="Gene3D" id="1.20.1600.10">
    <property type="entry name" value="Outer membrane efflux proteins (OEP)"/>
    <property type="match status" value="1"/>
</dbReference>
<keyword evidence="6" id="KW-0472">Membrane</keyword>
<gene>
    <name evidence="9" type="primary">bepC</name>
    <name evidence="9" type="ORF">NCTC12872_00735</name>
</gene>
<dbReference type="PANTHER" id="PTHR30026">
    <property type="entry name" value="OUTER MEMBRANE PROTEIN TOLC"/>
    <property type="match status" value="1"/>
</dbReference>
<reference evidence="9 10" key="1">
    <citation type="submission" date="2018-06" db="EMBL/GenBank/DDBJ databases">
        <authorList>
            <consortium name="Pathogen Informatics"/>
            <person name="Doyle S."/>
        </authorList>
    </citation>
    <scope>NUCLEOTIDE SEQUENCE [LARGE SCALE GENOMIC DNA]</scope>
    <source>
        <strain evidence="9 10">NCTC12872</strain>
    </source>
</reference>
<evidence type="ECO:0000256" key="7">
    <source>
        <dbReference type="ARBA" id="ARBA00023237"/>
    </source>
</evidence>
<dbReference type="AlphaFoldDB" id="A0A379CAQ9"/>
<dbReference type="InterPro" id="IPR051906">
    <property type="entry name" value="TolC-like"/>
</dbReference>
<dbReference type="Pfam" id="PF02321">
    <property type="entry name" value="OEP"/>
    <property type="match status" value="2"/>
</dbReference>
<evidence type="ECO:0000256" key="8">
    <source>
        <dbReference type="SAM" id="SignalP"/>
    </source>
</evidence>
<keyword evidence="4" id="KW-1134">Transmembrane beta strand</keyword>
<dbReference type="InterPro" id="IPR003423">
    <property type="entry name" value="OMP_efflux"/>
</dbReference>
<dbReference type="Proteomes" id="UP000255417">
    <property type="component" value="Unassembled WGS sequence"/>
</dbReference>
<dbReference type="RefSeq" id="WP_115315278.1">
    <property type="nucleotide sequence ID" value="NZ_LWIF01000001.1"/>
</dbReference>
<dbReference type="SUPFAM" id="SSF56954">
    <property type="entry name" value="Outer membrane efflux proteins (OEP)"/>
    <property type="match status" value="1"/>
</dbReference>
<keyword evidence="3" id="KW-0813">Transport</keyword>
<dbReference type="GO" id="GO:0009279">
    <property type="term" value="C:cell outer membrane"/>
    <property type="evidence" value="ECO:0007669"/>
    <property type="project" value="UniProtKB-SubCell"/>
</dbReference>
<evidence type="ECO:0000256" key="3">
    <source>
        <dbReference type="ARBA" id="ARBA00022448"/>
    </source>
</evidence>
<sequence>MQRFFQLNNCTKAMAIASFMMLANVSVSQAKDLRNILQYALNNDPILLEADADLQAAENRVGQAESLHLPTIRVVGNSLVTERTKEESHKTKNKFSPEVQMKLNLYSFGAIDAEIKKNKASKDYYTNKYNVSKEELGYKIGELYLNALNAKQAILVLQKSLTRHKAFLNEVRSIARYDEGRQSEVVQAEARKILVEQKINDQTRLLETTLKTLSKYYVKPITVKDLSDPFVKMTQKKLVSEYSLKDFSANPTYLAQQAELESKRHELAAEKAKQLPSINLVGMADREDQKLMVQFSWDIFDRATSYSIKEKENLTSAAGIRLDRVNRDVEEEARLAMINIERSRLQLDILKRQISANNKVANFYKSQFRVARRSLLDVLNAETELSDVELAYINTQRDHSKAILDYLHSQGKIVSWVK</sequence>
<dbReference type="OrthoDB" id="8600604at2"/>